<dbReference type="InterPro" id="IPR023753">
    <property type="entry name" value="FAD/NAD-binding_dom"/>
</dbReference>
<dbReference type="RefSeq" id="WP_139084073.1">
    <property type="nucleotide sequence ID" value="NZ_VDFV01000106.1"/>
</dbReference>
<evidence type="ECO:0000256" key="1">
    <source>
        <dbReference type="ARBA" id="ARBA00018719"/>
    </source>
</evidence>
<dbReference type="GO" id="GO:0016491">
    <property type="term" value="F:oxidoreductase activity"/>
    <property type="evidence" value="ECO:0007669"/>
    <property type="project" value="UniProtKB-KW"/>
</dbReference>
<reference evidence="5 6" key="1">
    <citation type="submission" date="2019-06" db="EMBL/GenBank/DDBJ databases">
        <authorList>
            <person name="Jiang L."/>
        </authorList>
    </citation>
    <scope>NUCLEOTIDE SEQUENCE [LARGE SCALE GENOMIC DNA]</scope>
    <source>
        <strain evidence="5 6">YIM 48858</strain>
    </source>
</reference>
<keyword evidence="3" id="KW-0560">Oxidoreductase</keyword>
<evidence type="ECO:0000256" key="3">
    <source>
        <dbReference type="ARBA" id="ARBA00023002"/>
    </source>
</evidence>
<dbReference type="InterPro" id="IPR036188">
    <property type="entry name" value="FAD/NAD-bd_sf"/>
</dbReference>
<organism evidence="5 6">
    <name type="scientific">Rubellimicrobium roseum</name>
    <dbReference type="NCBI Taxonomy" id="687525"/>
    <lineage>
        <taxon>Bacteria</taxon>
        <taxon>Pseudomonadati</taxon>
        <taxon>Pseudomonadota</taxon>
        <taxon>Alphaproteobacteria</taxon>
        <taxon>Rhodobacterales</taxon>
        <taxon>Roseobacteraceae</taxon>
        <taxon>Rubellimicrobium</taxon>
    </lineage>
</organism>
<comment type="caution">
    <text evidence="5">The sequence shown here is derived from an EMBL/GenBank/DDBJ whole genome shotgun (WGS) entry which is preliminary data.</text>
</comment>
<feature type="domain" description="FAD/NAD(P)-binding" evidence="4">
    <location>
        <begin position="22"/>
        <end position="245"/>
    </location>
</feature>
<evidence type="ECO:0000256" key="2">
    <source>
        <dbReference type="ARBA" id="ARBA00022630"/>
    </source>
</evidence>
<accession>A0A5C4N5G7</accession>
<name>A0A5C4N5G7_9RHOB</name>
<dbReference type="SUPFAM" id="SSF51905">
    <property type="entry name" value="FAD/NAD(P)-binding domain"/>
    <property type="match status" value="1"/>
</dbReference>
<dbReference type="PANTHER" id="PTHR48105">
    <property type="entry name" value="THIOREDOXIN REDUCTASE 1-RELATED-RELATED"/>
    <property type="match status" value="1"/>
</dbReference>
<keyword evidence="6" id="KW-1185">Reference proteome</keyword>
<dbReference type="InterPro" id="IPR050097">
    <property type="entry name" value="Ferredoxin-NADP_redctase_2"/>
</dbReference>
<proteinExistence type="predicted"/>
<evidence type="ECO:0000313" key="6">
    <source>
        <dbReference type="Proteomes" id="UP000305709"/>
    </source>
</evidence>
<sequence>LKFGAEMAVPMSVGRLDCEDADEGRLRLELEGGGAIEARAVVLAAGARYRRLDVDGLERFEGRGISYWASPIEARMARGQEVLLVGGGNSAGQAAVFLSEHAKRVRVLVRRPLEETMSQYLIDRIAAAANIEVIVGASVTGLAGAESLERVRWQGPQGKVEEPVRHLFLFIGADPASGWLDGCGVERERGFVATGDTIPPDALESRTIWRHRRPAPLETSVPGVFAIGDVRAGSVKRVGAAIGEGAAVVAQIHAHLAATRTARADGADRAVGLTATGQPVQRLALSGAARVRG</sequence>
<dbReference type="Pfam" id="PF07992">
    <property type="entry name" value="Pyr_redox_2"/>
    <property type="match status" value="1"/>
</dbReference>
<keyword evidence="2" id="KW-0285">Flavoprotein</keyword>
<feature type="non-terminal residue" evidence="5">
    <location>
        <position position="1"/>
    </location>
</feature>
<evidence type="ECO:0000259" key="4">
    <source>
        <dbReference type="Pfam" id="PF07992"/>
    </source>
</evidence>
<dbReference type="Proteomes" id="UP000305709">
    <property type="component" value="Unassembled WGS sequence"/>
</dbReference>
<protein>
    <recommendedName>
        <fullName evidence="1">Thioredoxin reductase</fullName>
    </recommendedName>
</protein>
<dbReference type="PRINTS" id="PR00368">
    <property type="entry name" value="FADPNR"/>
</dbReference>
<dbReference type="OrthoDB" id="9786503at2"/>
<gene>
    <name evidence="5" type="ORF">FHG71_22800</name>
</gene>
<dbReference type="PRINTS" id="PR00469">
    <property type="entry name" value="PNDRDTASEII"/>
</dbReference>
<dbReference type="EMBL" id="VDFV01000106">
    <property type="protein sequence ID" value="TNC59403.1"/>
    <property type="molecule type" value="Genomic_DNA"/>
</dbReference>
<dbReference type="Gene3D" id="3.50.50.60">
    <property type="entry name" value="FAD/NAD(P)-binding domain"/>
    <property type="match status" value="2"/>
</dbReference>
<evidence type="ECO:0000313" key="5">
    <source>
        <dbReference type="EMBL" id="TNC59403.1"/>
    </source>
</evidence>
<dbReference type="AlphaFoldDB" id="A0A5C4N5G7"/>